<name>A0A5J4Z3G4_PORPP</name>
<gene>
    <name evidence="1" type="ORF">FVE85_5415</name>
</gene>
<evidence type="ECO:0000313" key="2">
    <source>
        <dbReference type="Proteomes" id="UP000324585"/>
    </source>
</evidence>
<dbReference type="EMBL" id="VRMN01000001">
    <property type="protein sequence ID" value="KAA8497830.1"/>
    <property type="molecule type" value="Genomic_DNA"/>
</dbReference>
<dbReference type="Gene3D" id="1.20.120.520">
    <property type="entry name" value="nmb1532 protein domain like"/>
    <property type="match status" value="1"/>
</dbReference>
<keyword evidence="2" id="KW-1185">Reference proteome</keyword>
<organism evidence="1 2">
    <name type="scientific">Porphyridium purpureum</name>
    <name type="common">Red alga</name>
    <name type="synonym">Porphyridium cruentum</name>
    <dbReference type="NCBI Taxonomy" id="35688"/>
    <lineage>
        <taxon>Eukaryota</taxon>
        <taxon>Rhodophyta</taxon>
        <taxon>Bangiophyceae</taxon>
        <taxon>Porphyridiales</taxon>
        <taxon>Porphyridiaceae</taxon>
        <taxon>Porphyridium</taxon>
    </lineage>
</organism>
<reference evidence="2" key="1">
    <citation type="journal article" date="2019" name="Nat. Commun.">
        <title>Expansion of phycobilisome linker gene families in mesophilic red algae.</title>
        <authorList>
            <person name="Lee J."/>
            <person name="Kim D."/>
            <person name="Bhattacharya D."/>
            <person name="Yoon H.S."/>
        </authorList>
    </citation>
    <scope>NUCLEOTIDE SEQUENCE [LARGE SCALE GENOMIC DNA]</scope>
    <source>
        <strain evidence="2">CCMP 1328</strain>
    </source>
</reference>
<evidence type="ECO:0000313" key="1">
    <source>
        <dbReference type="EMBL" id="KAA8497830.1"/>
    </source>
</evidence>
<dbReference type="AlphaFoldDB" id="A0A5J4Z3G4"/>
<comment type="caution">
    <text evidence="1">The sequence shown here is derived from an EMBL/GenBank/DDBJ whole genome shotgun (WGS) entry which is preliminary data.</text>
</comment>
<proteinExistence type="predicted"/>
<protein>
    <submittedName>
        <fullName evidence="1">Uncharacterized protein</fullName>
    </submittedName>
</protein>
<sequence length="274" mass="31596">MAATEDKPEVLDARLQKGMEQLEMMERGVDFSMCEGKGNWALAWWAYLHNGIRLELQDMYHAVTGLRRMKKDATDELIRAFFEWFKHFERVFIQHLEFEEMNVFPNLKSKIQPRPKSLPSEDDHIQVGLKLNKVRAVEALVGAKKPHKVASELERVSTNFLLLALDNLRSEERNEAMLLFHHGKEDEDLKRLEKCLQEFYGKDIGLVNFLGDKAMADGVEKKRSGGMLGKMKTNMALKTAEKQYDKQRAGILPLIDAFSKYPPVVDKEDEILSE</sequence>
<accession>A0A5J4Z3G4</accession>
<dbReference type="Proteomes" id="UP000324585">
    <property type="component" value="Unassembled WGS sequence"/>
</dbReference>